<reference evidence="3" key="1">
    <citation type="submission" date="2022-12" db="EMBL/GenBank/DDBJ databases">
        <authorList>
            <person name="Webb A."/>
        </authorList>
    </citation>
    <scope>NUCLEOTIDE SEQUENCE</scope>
    <source>
        <strain evidence="3">Pd1</strain>
    </source>
</reference>
<keyword evidence="2" id="KW-0812">Transmembrane</keyword>
<feature type="compositionally biased region" description="Basic and acidic residues" evidence="1">
    <location>
        <begin position="332"/>
        <end position="345"/>
    </location>
</feature>
<feature type="region of interest" description="Disordered" evidence="1">
    <location>
        <begin position="241"/>
        <end position="345"/>
    </location>
</feature>
<evidence type="ECO:0000256" key="1">
    <source>
        <dbReference type="SAM" id="MobiDB-lite"/>
    </source>
</evidence>
<name>A0AAV0TL06_9STRA</name>
<feature type="region of interest" description="Disordered" evidence="1">
    <location>
        <begin position="137"/>
        <end position="194"/>
    </location>
</feature>
<dbReference type="Proteomes" id="UP001162029">
    <property type="component" value="Unassembled WGS sequence"/>
</dbReference>
<keyword evidence="2" id="KW-1133">Transmembrane helix</keyword>
<evidence type="ECO:0000313" key="3">
    <source>
        <dbReference type="EMBL" id="CAI5723627.1"/>
    </source>
</evidence>
<dbReference type="AlphaFoldDB" id="A0AAV0TL06"/>
<sequence length="345" mass="38548">MALHRKLRGVVGGSPQYVRIPASRTSNIAVKYALQETHVHAQRLYHKRCAAGDRNDRSQKISSLQLCTCFLLCLLLYFGAIYFADDIASIGRVVGSEQNSQSFFVHSLRPHSRGNMRVGRAIEAKKVEATKAVAIAKEREDKQQHQTTQHSKSDVRPKELSEVEKHLHEAKVATVETEKAQATEPLEQPEREREVLRQDGENAREDGLANAADPDGQDVSILAQMKDTVIVDPKEEIPVARKPKVKLTNLAERNDAYDDSQNALRHRDKVRDVDTGPLGDSLGIKKIADSRQRKRQIKTYTESDLGTQRGVQAGSWTAPQVLESTKTSQPAHPDEGERDETLLNI</sequence>
<organism evidence="3 4">
    <name type="scientific">Peronospora destructor</name>
    <dbReference type="NCBI Taxonomy" id="86335"/>
    <lineage>
        <taxon>Eukaryota</taxon>
        <taxon>Sar</taxon>
        <taxon>Stramenopiles</taxon>
        <taxon>Oomycota</taxon>
        <taxon>Peronosporomycetes</taxon>
        <taxon>Peronosporales</taxon>
        <taxon>Peronosporaceae</taxon>
        <taxon>Peronospora</taxon>
    </lineage>
</organism>
<dbReference type="EMBL" id="CANTFM010000509">
    <property type="protein sequence ID" value="CAI5723627.1"/>
    <property type="molecule type" value="Genomic_DNA"/>
</dbReference>
<feature type="compositionally biased region" description="Polar residues" evidence="1">
    <location>
        <begin position="298"/>
        <end position="330"/>
    </location>
</feature>
<evidence type="ECO:0000313" key="4">
    <source>
        <dbReference type="Proteomes" id="UP001162029"/>
    </source>
</evidence>
<keyword evidence="2" id="KW-0472">Membrane</keyword>
<evidence type="ECO:0000256" key="2">
    <source>
        <dbReference type="SAM" id="Phobius"/>
    </source>
</evidence>
<keyword evidence="4" id="KW-1185">Reference proteome</keyword>
<feature type="transmembrane region" description="Helical" evidence="2">
    <location>
        <begin position="64"/>
        <end position="84"/>
    </location>
</feature>
<proteinExistence type="predicted"/>
<protein>
    <recommendedName>
        <fullName evidence="5">Transmembrane protein</fullName>
    </recommendedName>
</protein>
<accession>A0AAV0TL06</accession>
<feature type="compositionally biased region" description="Basic and acidic residues" evidence="1">
    <location>
        <begin position="151"/>
        <end position="181"/>
    </location>
</feature>
<gene>
    <name evidence="3" type="ORF">PDE001_LOCUS2950</name>
</gene>
<comment type="caution">
    <text evidence="3">The sequence shown here is derived from an EMBL/GenBank/DDBJ whole genome shotgun (WGS) entry which is preliminary data.</text>
</comment>
<evidence type="ECO:0008006" key="5">
    <source>
        <dbReference type="Google" id="ProtNLM"/>
    </source>
</evidence>